<comment type="caution">
    <text evidence="6">The sequence shown here is derived from an EMBL/GenBank/DDBJ whole genome shotgun (WGS) entry which is preliminary data.</text>
</comment>
<evidence type="ECO:0000256" key="2">
    <source>
        <dbReference type="ARBA" id="ARBA00010400"/>
    </source>
</evidence>
<comment type="similarity">
    <text evidence="2">Belongs to the RxLR effector family.</text>
</comment>
<accession>A0A6G0N2L5</accession>
<reference evidence="6 7" key="1">
    <citation type="submission" date="2018-09" db="EMBL/GenBank/DDBJ databases">
        <title>Genomic investigation of the strawberry pathogen Phytophthora fragariae indicates pathogenicity is determined by transcriptional variation in three key races.</title>
        <authorList>
            <person name="Adams T.M."/>
            <person name="Armitage A.D."/>
            <person name="Sobczyk M.K."/>
            <person name="Bates H.J."/>
            <person name="Dunwell J.M."/>
            <person name="Nellist C.F."/>
            <person name="Harrison R.J."/>
        </authorList>
    </citation>
    <scope>NUCLEOTIDE SEQUENCE [LARGE SCALE GENOMIC DNA]</scope>
    <source>
        <strain evidence="6 7">BC-23</strain>
    </source>
</reference>
<feature type="chain" id="PRO_5026300939" description="RxLR effector protein" evidence="5">
    <location>
        <begin position="21"/>
        <end position="504"/>
    </location>
</feature>
<dbReference type="AlphaFoldDB" id="A0A6G0N2L5"/>
<proteinExistence type="inferred from homology"/>
<evidence type="ECO:0000256" key="3">
    <source>
        <dbReference type="ARBA" id="ARBA00022525"/>
    </source>
</evidence>
<evidence type="ECO:0008006" key="8">
    <source>
        <dbReference type="Google" id="ProtNLM"/>
    </source>
</evidence>
<evidence type="ECO:0000313" key="6">
    <source>
        <dbReference type="EMBL" id="KAE9190788.1"/>
    </source>
</evidence>
<protein>
    <recommendedName>
        <fullName evidence="8">RxLR effector protein</fullName>
    </recommendedName>
</protein>
<evidence type="ECO:0000256" key="1">
    <source>
        <dbReference type="ARBA" id="ARBA00004613"/>
    </source>
</evidence>
<dbReference type="EMBL" id="QXGC01002103">
    <property type="protein sequence ID" value="KAE9190788.1"/>
    <property type="molecule type" value="Genomic_DNA"/>
</dbReference>
<organism evidence="6 7">
    <name type="scientific">Phytophthora fragariae</name>
    <dbReference type="NCBI Taxonomy" id="53985"/>
    <lineage>
        <taxon>Eukaryota</taxon>
        <taxon>Sar</taxon>
        <taxon>Stramenopiles</taxon>
        <taxon>Oomycota</taxon>
        <taxon>Peronosporomycetes</taxon>
        <taxon>Peronosporales</taxon>
        <taxon>Peronosporaceae</taxon>
        <taxon>Phytophthora</taxon>
    </lineage>
</organism>
<dbReference type="Proteomes" id="UP000476176">
    <property type="component" value="Unassembled WGS sequence"/>
</dbReference>
<sequence length="504" mass="56396">MSLLCVLGSVFLAFVAPIDAETLVTGSILPVSNYSVHTASGTSISTTRSLRTSAVVDDDDDAVDGGGDERTGLSIPFAEKAKTFFSPSKVSLKSLQKWLNEGKPADAAFTRLRLDKTEDWLLFHPQFTAWLKYVDDLSAKNPTMGTSAFSTLTAYSGDAALYKMIEDAAKVEGTYALATKLKKELMQHWITTAKASGDVFHAVNLDKVTYDILSNPKFTAWTKYVEDLNAKYPENPALMAPALRKYYSDEALLKMTDEVISGRGSKSVATKIQDELSQLWLSSRKTPDDASVELGLGRTVDTLMESPLFNIWLKYTNAYSTRYPQDKSTVIEALTRTFGDIEVAMMLQKPQTTDATRTIAKQLESAQLEMWWGSGKSVDDVLNLLDLHRVLKENPGQATTLLTTLEPRFSEKALNQFLRAAMKFPSMEKTATTIQTKKIQGYVANNESPLQVFMWLDLDNVGDNLLRDPLFTKWMKYAKNFNQKNPKHQESWLEPIRMKYDLSV</sequence>
<evidence type="ECO:0000256" key="5">
    <source>
        <dbReference type="SAM" id="SignalP"/>
    </source>
</evidence>
<dbReference type="Pfam" id="PF16810">
    <property type="entry name" value="RXLR"/>
    <property type="match status" value="1"/>
</dbReference>
<feature type="signal peptide" evidence="5">
    <location>
        <begin position="1"/>
        <end position="20"/>
    </location>
</feature>
<keyword evidence="3" id="KW-0964">Secreted</keyword>
<evidence type="ECO:0000313" key="7">
    <source>
        <dbReference type="Proteomes" id="UP000476176"/>
    </source>
</evidence>
<comment type="subcellular location">
    <subcellularLocation>
        <location evidence="1">Secreted</location>
    </subcellularLocation>
</comment>
<name>A0A6G0N2L5_9STRA</name>
<gene>
    <name evidence="6" type="ORF">PF004_g21798</name>
</gene>
<keyword evidence="4 5" id="KW-0732">Signal</keyword>
<evidence type="ECO:0000256" key="4">
    <source>
        <dbReference type="ARBA" id="ARBA00022729"/>
    </source>
</evidence>
<dbReference type="InterPro" id="IPR031825">
    <property type="entry name" value="RXLR"/>
</dbReference>